<organism evidence="1 2">
    <name type="scientific">Portunus trituberculatus</name>
    <name type="common">Swimming crab</name>
    <name type="synonym">Neptunus trituberculatus</name>
    <dbReference type="NCBI Taxonomy" id="210409"/>
    <lineage>
        <taxon>Eukaryota</taxon>
        <taxon>Metazoa</taxon>
        <taxon>Ecdysozoa</taxon>
        <taxon>Arthropoda</taxon>
        <taxon>Crustacea</taxon>
        <taxon>Multicrustacea</taxon>
        <taxon>Malacostraca</taxon>
        <taxon>Eumalacostraca</taxon>
        <taxon>Eucarida</taxon>
        <taxon>Decapoda</taxon>
        <taxon>Pleocyemata</taxon>
        <taxon>Brachyura</taxon>
        <taxon>Eubrachyura</taxon>
        <taxon>Portunoidea</taxon>
        <taxon>Portunidae</taxon>
        <taxon>Portuninae</taxon>
        <taxon>Portunus</taxon>
    </lineage>
</organism>
<comment type="caution">
    <text evidence="1">The sequence shown here is derived from an EMBL/GenBank/DDBJ whole genome shotgun (WGS) entry which is preliminary data.</text>
</comment>
<protein>
    <submittedName>
        <fullName evidence="1">Uncharacterized protein</fullName>
    </submittedName>
</protein>
<dbReference type="Proteomes" id="UP000324222">
    <property type="component" value="Unassembled WGS sequence"/>
</dbReference>
<proteinExistence type="predicted"/>
<gene>
    <name evidence="1" type="ORF">E2C01_000950</name>
</gene>
<keyword evidence="2" id="KW-1185">Reference proteome</keyword>
<evidence type="ECO:0000313" key="2">
    <source>
        <dbReference type="Proteomes" id="UP000324222"/>
    </source>
</evidence>
<sequence>MGDEEEHVDPKKLTSLSDIKRAYEKLCDEEVSHLGVVGETMKAGNTATLIFWEEGGVPKHHIGLYFLFIKR</sequence>
<dbReference type="EMBL" id="VSRR010000026">
    <property type="protein sequence ID" value="MPC08364.1"/>
    <property type="molecule type" value="Genomic_DNA"/>
</dbReference>
<evidence type="ECO:0000313" key="1">
    <source>
        <dbReference type="EMBL" id="MPC08364.1"/>
    </source>
</evidence>
<reference evidence="1 2" key="1">
    <citation type="submission" date="2019-05" db="EMBL/GenBank/DDBJ databases">
        <title>Another draft genome of Portunus trituberculatus and its Hox gene families provides insights of decapod evolution.</title>
        <authorList>
            <person name="Jeong J.-H."/>
            <person name="Song I."/>
            <person name="Kim S."/>
            <person name="Choi T."/>
            <person name="Kim D."/>
            <person name="Ryu S."/>
            <person name="Kim W."/>
        </authorList>
    </citation>
    <scope>NUCLEOTIDE SEQUENCE [LARGE SCALE GENOMIC DNA]</scope>
    <source>
        <tissue evidence="1">Muscle</tissue>
    </source>
</reference>
<dbReference type="AlphaFoldDB" id="A0A5B7CHY1"/>
<accession>A0A5B7CHY1</accession>
<name>A0A5B7CHY1_PORTR</name>